<gene>
    <name evidence="2" type="ordered locus">LOC_Os10g42202</name>
</gene>
<evidence type="ECO:0000313" key="2">
    <source>
        <dbReference type="EMBL" id="ABG66281.1"/>
    </source>
</evidence>
<proteinExistence type="predicted"/>
<reference evidence="2" key="2">
    <citation type="submission" date="2003-05" db="EMBL/GenBank/DDBJ databases">
        <authorList>
            <person name="Buell C.R."/>
            <person name="Wing R.A."/>
            <person name="McCombie W.R."/>
            <person name="Messing J."/>
            <person name="Yuan Q."/>
            <person name="Ouyang S."/>
        </authorList>
    </citation>
    <scope>NUCLEOTIDE SEQUENCE</scope>
</reference>
<reference evidence="2" key="3">
    <citation type="submission" date="2006-07" db="EMBL/GenBank/DDBJ databases">
        <authorList>
            <person name="Buell R."/>
        </authorList>
    </citation>
    <scope>NUCLEOTIDE SEQUENCE</scope>
</reference>
<feature type="compositionally biased region" description="Basic and acidic residues" evidence="1">
    <location>
        <begin position="410"/>
        <end position="420"/>
    </location>
</feature>
<organism evidence="2">
    <name type="scientific">Oryza sativa subsp. japonica</name>
    <name type="common">Rice</name>
    <dbReference type="NCBI Taxonomy" id="39947"/>
    <lineage>
        <taxon>Eukaryota</taxon>
        <taxon>Viridiplantae</taxon>
        <taxon>Streptophyta</taxon>
        <taxon>Embryophyta</taxon>
        <taxon>Tracheophyta</taxon>
        <taxon>Spermatophyta</taxon>
        <taxon>Magnoliopsida</taxon>
        <taxon>Liliopsida</taxon>
        <taxon>Poales</taxon>
        <taxon>Poaceae</taxon>
        <taxon>BOP clade</taxon>
        <taxon>Oryzoideae</taxon>
        <taxon>Oryzeae</taxon>
        <taxon>Oryzinae</taxon>
        <taxon>Oryza</taxon>
        <taxon>Oryza sativa</taxon>
    </lineage>
</organism>
<dbReference type="EMBL" id="DP000086">
    <property type="protein sequence ID" value="ABG66281.1"/>
    <property type="molecule type" value="Genomic_DNA"/>
</dbReference>
<protein>
    <submittedName>
        <fullName evidence="2">Uncharacterized protein</fullName>
    </submittedName>
</protein>
<accession>Q108W4</accession>
<evidence type="ECO:0000256" key="1">
    <source>
        <dbReference type="SAM" id="MobiDB-lite"/>
    </source>
</evidence>
<reference evidence="2" key="1">
    <citation type="journal article" date="2003" name="Science">
        <title>In-depth view of structure, activity, and evolution of rice chromosome 10.</title>
        <authorList>
            <consortium name="Rice Chromosome 10 Sequencing Consortium"/>
        </authorList>
    </citation>
    <scope>NUCLEOTIDE SEQUENCE [LARGE SCALE GENOMIC DNA]</scope>
</reference>
<name>Q108W4_ORYSJ</name>
<sequence>MDISRSLFRRIASRDDNCSDKQKGKYDDIDELKDVAQVDKQLERYQRDTLRAIRPQQVYCMGFFENKNGLYRISREVELSVLTKPVELKIVAKEFENSLKYSGYKYIHQDKMSFGFQTKGYEEFKGTNLLISIEFIGRLTNRSASKYKINVNDVIEKMHSKGIKFMSPLIIDSEERAGEKWPISEFIKNKTLSQPENFISYQDSKGNVSIRFTNYKTRASDDLDAESSDRDIIDNRRHSISELMEKLDHESEIKYYEDKLRDIADEYNNSMKSEWPKIRDKELYFYRELSRIKKQKKEKSLVIEIPRTQEIKIEQIKSEEPREEIQKLDKVLSEEEQWEVNEKLLLESYEEENNLIEEIENIEEEDNAEQYNDFIDSLDEEGLHNLDNAMEAMEVDLGTGKRKRYGEGSVKNEGERERPARAAGRWPPEKEEYSYHYIPGQYRHMGTKRRDFEKPIKFQNQKSDGAILNLAAHDPIDWPNIISIWKGLIVQKYIQNQHNIGNKVEDMITYLETFLGESAKVLWEQWVEKNPNNYEELKRAGSNPHNFENIVSNIIIAEDPELGYTTLQNERLKEIEKLTLTSWKEIVHTIDDNKAEVSTDMSGIKKIHNQLAHNVEVYINGTKYIIDEITIRNLSMISDDMIIGLRFLQQSVQTTVIHEQGITFIPYQNNVPYISEVRKRGGARIKPDNLEALNLESEERINEYELSENIDNYSFSSYLPKSMELPGKTSWEDRYLLKATKDFEYICREMASQKSEWLTNMSSWRLPQLPRGHGERFNHNFRITELQQGLLNLLWQTKNKKEKAHALNGLAYYFKNFVPSDQKITEKRAKIQDIPHHEERLLDYREEKSRDGQDKLPMEVEQSMATDKNTKVFSDKILISADPASSMVAFHININNLLQSFPHNKPSSSTKRHDTIPQTPYILHNHPNLFLPQYILRTQPKAPCRSCAYKDSCKKKLKSQNPMSTTYENLQPRLSFKTEQTLSCFGQDILDLVWQKFKERQMKIFLGLQDYFFDLLEGRERNPAIRVIIYMLPLLRLDDQAISDPSYRFLVLKAEINLQRFRNLPTYNHEEISLQTIIDHGLVNSIYATLDQILQSDLGNAVKDVCRRLGHGRYRIIFSSIPPKFTPPVRPAIHYIYIMKGQFNFQEDGPSKLSDEEEEIYTTVANHENWRLFSEAAEIEEAITTDYEYQLVFQNKITRIFISKFYNQSYEYFKGAGRIIKPDFGNECSKKSYYRSLAQWFQKTEPSEIDTVQSAPMIINEDNE</sequence>
<feature type="region of interest" description="Disordered" evidence="1">
    <location>
        <begin position="404"/>
        <end position="426"/>
    </location>
</feature>
<dbReference type="AlphaFoldDB" id="Q108W4"/>